<name>A0ACC2D4I2_DIPCM</name>
<organism evidence="1 2">
    <name type="scientific">Diphasiastrum complanatum</name>
    <name type="common">Issler's clubmoss</name>
    <name type="synonym">Lycopodium complanatum</name>
    <dbReference type="NCBI Taxonomy" id="34168"/>
    <lineage>
        <taxon>Eukaryota</taxon>
        <taxon>Viridiplantae</taxon>
        <taxon>Streptophyta</taxon>
        <taxon>Embryophyta</taxon>
        <taxon>Tracheophyta</taxon>
        <taxon>Lycopodiopsida</taxon>
        <taxon>Lycopodiales</taxon>
        <taxon>Lycopodiaceae</taxon>
        <taxon>Lycopodioideae</taxon>
        <taxon>Diphasiastrum</taxon>
    </lineage>
</organism>
<comment type="caution">
    <text evidence="1">The sequence shown here is derived from an EMBL/GenBank/DDBJ whole genome shotgun (WGS) entry which is preliminary data.</text>
</comment>
<dbReference type="EMBL" id="CM055098">
    <property type="protein sequence ID" value="KAJ7549191.1"/>
    <property type="molecule type" value="Genomic_DNA"/>
</dbReference>
<protein>
    <submittedName>
        <fullName evidence="1">Uncharacterized protein</fullName>
    </submittedName>
</protein>
<proteinExistence type="predicted"/>
<evidence type="ECO:0000313" key="1">
    <source>
        <dbReference type="EMBL" id="KAJ7549191.1"/>
    </source>
</evidence>
<gene>
    <name evidence="1" type="ORF">O6H91_07G044800</name>
</gene>
<dbReference type="Proteomes" id="UP001162992">
    <property type="component" value="Chromosome 7"/>
</dbReference>
<evidence type="ECO:0000313" key="2">
    <source>
        <dbReference type="Proteomes" id="UP001162992"/>
    </source>
</evidence>
<accession>A0ACC2D4I2</accession>
<sequence>MKSNRQQVGKGRGDGGAAFGMARKGFASKQKNKRLGGKGLSLEAFASAKTTPIITPSQIRERRELYQNAKKVTKYKKLVKRMCGQSSSLHSIDVQDINADVVKIPDQNKLPRDSSGLSQNKNVKGISPTKQASIMLGSRAKSSADLKKQKKMSSLEKLRHEYEKEHIELENVRKEEEDAFASRQEARERARQIRKDAQLKMRKKTSTGQPVMKHRLEHLLEKIQRT</sequence>
<keyword evidence="2" id="KW-1185">Reference proteome</keyword>
<reference evidence="2" key="1">
    <citation type="journal article" date="2024" name="Proc. Natl. Acad. Sci. U.S.A.">
        <title>Extraordinary preservation of gene collinearity over three hundred million years revealed in homosporous lycophytes.</title>
        <authorList>
            <person name="Li C."/>
            <person name="Wickell D."/>
            <person name="Kuo L.Y."/>
            <person name="Chen X."/>
            <person name="Nie B."/>
            <person name="Liao X."/>
            <person name="Peng D."/>
            <person name="Ji J."/>
            <person name="Jenkins J."/>
            <person name="Williams M."/>
            <person name="Shu S."/>
            <person name="Plott C."/>
            <person name="Barry K."/>
            <person name="Rajasekar S."/>
            <person name="Grimwood J."/>
            <person name="Han X."/>
            <person name="Sun S."/>
            <person name="Hou Z."/>
            <person name="He W."/>
            <person name="Dai G."/>
            <person name="Sun C."/>
            <person name="Schmutz J."/>
            <person name="Leebens-Mack J.H."/>
            <person name="Li F.W."/>
            <person name="Wang L."/>
        </authorList>
    </citation>
    <scope>NUCLEOTIDE SEQUENCE [LARGE SCALE GENOMIC DNA]</scope>
    <source>
        <strain evidence="2">cv. PW_Plant_1</strain>
    </source>
</reference>